<name>A0A0E9SI09_ANGAN</name>
<dbReference type="AlphaFoldDB" id="A0A0E9SI09"/>
<reference evidence="1" key="2">
    <citation type="journal article" date="2015" name="Fish Shellfish Immunol.">
        <title>Early steps in the European eel (Anguilla anguilla)-Vibrio vulnificus interaction in the gills: Role of the RtxA13 toxin.</title>
        <authorList>
            <person name="Callol A."/>
            <person name="Pajuelo D."/>
            <person name="Ebbesson L."/>
            <person name="Teles M."/>
            <person name="MacKenzie S."/>
            <person name="Amaro C."/>
        </authorList>
    </citation>
    <scope>NUCLEOTIDE SEQUENCE</scope>
</reference>
<organism evidence="1">
    <name type="scientific">Anguilla anguilla</name>
    <name type="common">European freshwater eel</name>
    <name type="synonym">Muraena anguilla</name>
    <dbReference type="NCBI Taxonomy" id="7936"/>
    <lineage>
        <taxon>Eukaryota</taxon>
        <taxon>Metazoa</taxon>
        <taxon>Chordata</taxon>
        <taxon>Craniata</taxon>
        <taxon>Vertebrata</taxon>
        <taxon>Euteleostomi</taxon>
        <taxon>Actinopterygii</taxon>
        <taxon>Neopterygii</taxon>
        <taxon>Teleostei</taxon>
        <taxon>Anguilliformes</taxon>
        <taxon>Anguillidae</taxon>
        <taxon>Anguilla</taxon>
    </lineage>
</organism>
<proteinExistence type="predicted"/>
<protein>
    <submittedName>
        <fullName evidence="1">Uncharacterized protein</fullName>
    </submittedName>
</protein>
<sequence>MLTRAGASVIQPIPKKSPSIFQPWAIAIRHLLDLTLTLTHLSSLMP</sequence>
<evidence type="ECO:0000313" key="1">
    <source>
        <dbReference type="EMBL" id="JAH41009.1"/>
    </source>
</evidence>
<accession>A0A0E9SI09</accession>
<dbReference type="EMBL" id="GBXM01067568">
    <property type="protein sequence ID" value="JAH41009.1"/>
    <property type="molecule type" value="Transcribed_RNA"/>
</dbReference>
<reference evidence="1" key="1">
    <citation type="submission" date="2014-11" db="EMBL/GenBank/DDBJ databases">
        <authorList>
            <person name="Amaro Gonzalez C."/>
        </authorList>
    </citation>
    <scope>NUCLEOTIDE SEQUENCE</scope>
</reference>